<dbReference type="Pfam" id="PF00990">
    <property type="entry name" value="GGDEF"/>
    <property type="match status" value="1"/>
</dbReference>
<dbReference type="NCBIfam" id="TIGR00254">
    <property type="entry name" value="GGDEF"/>
    <property type="match status" value="1"/>
</dbReference>
<keyword evidence="4" id="KW-1133">Transmembrane helix</keyword>
<dbReference type="GO" id="GO:1902201">
    <property type="term" value="P:negative regulation of bacterial-type flagellum-dependent cell motility"/>
    <property type="evidence" value="ECO:0007669"/>
    <property type="project" value="TreeGrafter"/>
</dbReference>
<gene>
    <name evidence="6" type="ORF">SAMN05421721_12513</name>
</gene>
<dbReference type="GO" id="GO:0005886">
    <property type="term" value="C:plasma membrane"/>
    <property type="evidence" value="ECO:0007669"/>
    <property type="project" value="TreeGrafter"/>
</dbReference>
<dbReference type="PROSITE" id="PS50887">
    <property type="entry name" value="GGDEF"/>
    <property type="match status" value="1"/>
</dbReference>
<dbReference type="InterPro" id="IPR029787">
    <property type="entry name" value="Nucleotide_cyclase"/>
</dbReference>
<dbReference type="PANTHER" id="PTHR45138">
    <property type="entry name" value="REGULATORY COMPONENTS OF SENSORY TRANSDUCTION SYSTEM"/>
    <property type="match status" value="1"/>
</dbReference>
<dbReference type="RefSeq" id="WP_143096399.1">
    <property type="nucleotide sequence ID" value="NZ_FOUO01000025.1"/>
</dbReference>
<reference evidence="6 7" key="1">
    <citation type="submission" date="2016-10" db="EMBL/GenBank/DDBJ databases">
        <authorList>
            <person name="de Groot N.N."/>
        </authorList>
    </citation>
    <scope>NUCLEOTIDE SEQUENCE [LARGE SCALE GENOMIC DNA]</scope>
    <source>
        <strain evidence="6 7">DSM 4180</strain>
    </source>
</reference>
<feature type="transmembrane region" description="Helical" evidence="4">
    <location>
        <begin position="6"/>
        <end position="29"/>
    </location>
</feature>
<dbReference type="SUPFAM" id="SSF55073">
    <property type="entry name" value="Nucleotide cyclase"/>
    <property type="match status" value="1"/>
</dbReference>
<accession>A0A1I4SZB7</accession>
<dbReference type="STRING" id="195064.SAMN05421721_12513"/>
<keyword evidence="7" id="KW-1185">Reference proteome</keyword>
<dbReference type="AlphaFoldDB" id="A0A1I4SZB7"/>
<keyword evidence="4" id="KW-0812">Transmembrane</keyword>
<protein>
    <recommendedName>
        <fullName evidence="2">diguanylate cyclase</fullName>
        <ecNumber evidence="2">2.7.7.65</ecNumber>
    </recommendedName>
</protein>
<dbReference type="FunFam" id="3.30.70.270:FF:000001">
    <property type="entry name" value="Diguanylate cyclase domain protein"/>
    <property type="match status" value="1"/>
</dbReference>
<evidence type="ECO:0000256" key="2">
    <source>
        <dbReference type="ARBA" id="ARBA00012528"/>
    </source>
</evidence>
<dbReference type="InterPro" id="IPR050469">
    <property type="entry name" value="Diguanylate_Cyclase"/>
</dbReference>
<feature type="domain" description="GGDEF" evidence="5">
    <location>
        <begin position="246"/>
        <end position="376"/>
    </location>
</feature>
<dbReference type="GO" id="GO:0052621">
    <property type="term" value="F:diguanylate cyclase activity"/>
    <property type="evidence" value="ECO:0007669"/>
    <property type="project" value="UniProtKB-EC"/>
</dbReference>
<dbReference type="CDD" id="cd01949">
    <property type="entry name" value="GGDEF"/>
    <property type="match status" value="1"/>
</dbReference>
<evidence type="ECO:0000256" key="4">
    <source>
        <dbReference type="SAM" id="Phobius"/>
    </source>
</evidence>
<dbReference type="PROSITE" id="PS50096">
    <property type="entry name" value="IQ"/>
    <property type="match status" value="1"/>
</dbReference>
<feature type="transmembrane region" description="Helical" evidence="4">
    <location>
        <begin position="173"/>
        <end position="199"/>
    </location>
</feature>
<dbReference type="EC" id="2.7.7.65" evidence="2"/>
<dbReference type="Proteomes" id="UP000199556">
    <property type="component" value="Unassembled WGS sequence"/>
</dbReference>
<sequence>MPRDPWFWVAALSSTLLLFILVWSLLYSFSVVDAFAEEKLALEQASGGLLYHIKRREMAVQLAVATGDLRWQDRHRHSQQQLTALTGRVAGLVDTPAVAERVAALEGYVATTRDLARQAFHHVSRGELKTANDLVKGWTYLKAELDLEETAQALTDTLRHEVRARATLERATIASVLVLAMMLIAVAVSSFAVAIRGWLARQQRRQEREARHRYLSYHDPLTGLPNRRYFKECFGGALALARRHHHDTAVMMVDVDHFKQLNDTQGHAVGDQVLVHLAAALQEDLRQSDLPARLGGEEFGILLPETGRQEAVKIAERVRQRVVECPPRVQGIRLPVTVSIGVAAVHGHVDPEVLLERADRALYRAKEQGRNRVVCH</sequence>
<dbReference type="SMART" id="SM00267">
    <property type="entry name" value="GGDEF"/>
    <property type="match status" value="1"/>
</dbReference>
<comment type="catalytic activity">
    <reaction evidence="3">
        <text>2 GTP = 3',3'-c-di-GMP + 2 diphosphate</text>
        <dbReference type="Rhea" id="RHEA:24898"/>
        <dbReference type="ChEBI" id="CHEBI:33019"/>
        <dbReference type="ChEBI" id="CHEBI:37565"/>
        <dbReference type="ChEBI" id="CHEBI:58805"/>
        <dbReference type="EC" id="2.7.7.65"/>
    </reaction>
</comment>
<name>A0A1I4SZB7_ECTMO</name>
<dbReference type="InterPro" id="IPR000160">
    <property type="entry name" value="GGDEF_dom"/>
</dbReference>
<evidence type="ECO:0000313" key="6">
    <source>
        <dbReference type="EMBL" id="SFM69737.1"/>
    </source>
</evidence>
<comment type="cofactor">
    <cofactor evidence="1">
        <name>Mg(2+)</name>
        <dbReference type="ChEBI" id="CHEBI:18420"/>
    </cofactor>
</comment>
<organism evidence="6 7">
    <name type="scientific">Ectothiorhodospira mobilis</name>
    <dbReference type="NCBI Taxonomy" id="195064"/>
    <lineage>
        <taxon>Bacteria</taxon>
        <taxon>Pseudomonadati</taxon>
        <taxon>Pseudomonadota</taxon>
        <taxon>Gammaproteobacteria</taxon>
        <taxon>Chromatiales</taxon>
        <taxon>Ectothiorhodospiraceae</taxon>
        <taxon>Ectothiorhodospira</taxon>
    </lineage>
</organism>
<dbReference type="EMBL" id="FOUO01000025">
    <property type="protein sequence ID" value="SFM69737.1"/>
    <property type="molecule type" value="Genomic_DNA"/>
</dbReference>
<evidence type="ECO:0000256" key="1">
    <source>
        <dbReference type="ARBA" id="ARBA00001946"/>
    </source>
</evidence>
<evidence type="ECO:0000259" key="5">
    <source>
        <dbReference type="PROSITE" id="PS50887"/>
    </source>
</evidence>
<evidence type="ECO:0000256" key="3">
    <source>
        <dbReference type="ARBA" id="ARBA00034247"/>
    </source>
</evidence>
<keyword evidence="4" id="KW-0472">Membrane</keyword>
<dbReference type="GO" id="GO:0043709">
    <property type="term" value="P:cell adhesion involved in single-species biofilm formation"/>
    <property type="evidence" value="ECO:0007669"/>
    <property type="project" value="TreeGrafter"/>
</dbReference>
<dbReference type="InterPro" id="IPR043128">
    <property type="entry name" value="Rev_trsase/Diguanyl_cyclase"/>
</dbReference>
<proteinExistence type="predicted"/>
<evidence type="ECO:0000313" key="7">
    <source>
        <dbReference type="Proteomes" id="UP000199556"/>
    </source>
</evidence>
<dbReference type="Gene3D" id="3.30.70.270">
    <property type="match status" value="1"/>
</dbReference>
<dbReference type="PANTHER" id="PTHR45138:SF9">
    <property type="entry name" value="DIGUANYLATE CYCLASE DGCM-RELATED"/>
    <property type="match status" value="1"/>
</dbReference>
<dbReference type="OrthoDB" id="9773156at2"/>